<organism evidence="1 2">
    <name type="scientific">Dermacentor silvarum</name>
    <name type="common">Tick</name>
    <dbReference type="NCBI Taxonomy" id="543639"/>
    <lineage>
        <taxon>Eukaryota</taxon>
        <taxon>Metazoa</taxon>
        <taxon>Ecdysozoa</taxon>
        <taxon>Arthropoda</taxon>
        <taxon>Chelicerata</taxon>
        <taxon>Arachnida</taxon>
        <taxon>Acari</taxon>
        <taxon>Parasitiformes</taxon>
        <taxon>Ixodida</taxon>
        <taxon>Ixodoidea</taxon>
        <taxon>Ixodidae</taxon>
        <taxon>Rhipicephalinae</taxon>
        <taxon>Dermacentor</taxon>
    </lineage>
</organism>
<accession>A0ACB8CG22</accession>
<evidence type="ECO:0000313" key="1">
    <source>
        <dbReference type="EMBL" id="KAH7941708.1"/>
    </source>
</evidence>
<proteinExistence type="predicted"/>
<dbReference type="EMBL" id="CM023476">
    <property type="protein sequence ID" value="KAH7941708.1"/>
    <property type="molecule type" value="Genomic_DNA"/>
</dbReference>
<protein>
    <submittedName>
        <fullName evidence="1">Uncharacterized protein</fullName>
    </submittedName>
</protein>
<gene>
    <name evidence="1" type="ORF">HPB49_016371</name>
</gene>
<comment type="caution">
    <text evidence="1">The sequence shown here is derived from an EMBL/GenBank/DDBJ whole genome shotgun (WGS) entry which is preliminary data.</text>
</comment>
<reference evidence="1" key="1">
    <citation type="submission" date="2020-05" db="EMBL/GenBank/DDBJ databases">
        <title>Large-scale comparative analyses of tick genomes elucidate their genetic diversity and vector capacities.</title>
        <authorList>
            <person name="Jia N."/>
            <person name="Wang J."/>
            <person name="Shi W."/>
            <person name="Du L."/>
            <person name="Sun Y."/>
            <person name="Zhan W."/>
            <person name="Jiang J."/>
            <person name="Wang Q."/>
            <person name="Zhang B."/>
            <person name="Ji P."/>
            <person name="Sakyi L.B."/>
            <person name="Cui X."/>
            <person name="Yuan T."/>
            <person name="Jiang B."/>
            <person name="Yang W."/>
            <person name="Lam T.T.-Y."/>
            <person name="Chang Q."/>
            <person name="Ding S."/>
            <person name="Wang X."/>
            <person name="Zhu J."/>
            <person name="Ruan X."/>
            <person name="Zhao L."/>
            <person name="Wei J."/>
            <person name="Que T."/>
            <person name="Du C."/>
            <person name="Cheng J."/>
            <person name="Dai P."/>
            <person name="Han X."/>
            <person name="Huang E."/>
            <person name="Gao Y."/>
            <person name="Liu J."/>
            <person name="Shao H."/>
            <person name="Ye R."/>
            <person name="Li L."/>
            <person name="Wei W."/>
            <person name="Wang X."/>
            <person name="Wang C."/>
            <person name="Yang T."/>
            <person name="Huo Q."/>
            <person name="Li W."/>
            <person name="Guo W."/>
            <person name="Chen H."/>
            <person name="Zhou L."/>
            <person name="Ni X."/>
            <person name="Tian J."/>
            <person name="Zhou Y."/>
            <person name="Sheng Y."/>
            <person name="Liu T."/>
            <person name="Pan Y."/>
            <person name="Xia L."/>
            <person name="Li J."/>
            <person name="Zhao F."/>
            <person name="Cao W."/>
        </authorList>
    </citation>
    <scope>NUCLEOTIDE SEQUENCE</scope>
    <source>
        <strain evidence="1">Dsil-2018</strain>
    </source>
</reference>
<sequence>MPAQGLKEHCLSERPLVSNPDVISVGIIGGYIVRAASEHIPCADCIVVLQRSNSGAPENGLIAQDRGGLFYPTKELVKLLIGLRRFVGCVLPHRRSVTKPPELCVERIVRELVSLPVLTCRNTDANHCRELLLLITRKFIRPHFSNFARRVTDRNAAAKLLERKPLSRKVLKL</sequence>
<evidence type="ECO:0000313" key="2">
    <source>
        <dbReference type="Proteomes" id="UP000821865"/>
    </source>
</evidence>
<keyword evidence="2" id="KW-1185">Reference proteome</keyword>
<name>A0ACB8CG22_DERSI</name>
<dbReference type="Proteomes" id="UP000821865">
    <property type="component" value="Chromosome 7"/>
</dbReference>